<dbReference type="PANTHER" id="PTHR30146">
    <property type="entry name" value="LACI-RELATED TRANSCRIPTIONAL REPRESSOR"/>
    <property type="match status" value="1"/>
</dbReference>
<dbReference type="Pfam" id="PF00356">
    <property type="entry name" value="LacI"/>
    <property type="match status" value="1"/>
</dbReference>
<keyword evidence="1" id="KW-0805">Transcription regulation</keyword>
<gene>
    <name evidence="5" type="ORF">SAMN05421730_102527</name>
</gene>
<dbReference type="Gene3D" id="1.10.260.40">
    <property type="entry name" value="lambda repressor-like DNA-binding domains"/>
    <property type="match status" value="1"/>
</dbReference>
<dbReference type="PANTHER" id="PTHR30146:SF152">
    <property type="entry name" value="TRANSCRIPTIONAL REGULATORY PROTEIN"/>
    <property type="match status" value="1"/>
</dbReference>
<keyword evidence="3" id="KW-0804">Transcription</keyword>
<dbReference type="GO" id="GO:0003700">
    <property type="term" value="F:DNA-binding transcription factor activity"/>
    <property type="evidence" value="ECO:0007669"/>
    <property type="project" value="TreeGrafter"/>
</dbReference>
<dbReference type="PROSITE" id="PS00356">
    <property type="entry name" value="HTH_LACI_1"/>
    <property type="match status" value="1"/>
</dbReference>
<dbReference type="PROSITE" id="PS50932">
    <property type="entry name" value="HTH_LACI_2"/>
    <property type="match status" value="1"/>
</dbReference>
<dbReference type="AlphaFoldDB" id="A0A1D3TWV3"/>
<accession>A0A1D3TWV3</accession>
<dbReference type="Proteomes" id="UP000199315">
    <property type="component" value="Unassembled WGS sequence"/>
</dbReference>
<keyword evidence="2" id="KW-0238">DNA-binding</keyword>
<evidence type="ECO:0000259" key="4">
    <source>
        <dbReference type="PROSITE" id="PS50932"/>
    </source>
</evidence>
<dbReference type="SUPFAM" id="SSF47413">
    <property type="entry name" value="lambda repressor-like DNA-binding domains"/>
    <property type="match status" value="1"/>
</dbReference>
<dbReference type="InterPro" id="IPR028082">
    <property type="entry name" value="Peripla_BP_I"/>
</dbReference>
<evidence type="ECO:0000313" key="6">
    <source>
        <dbReference type="Proteomes" id="UP000199315"/>
    </source>
</evidence>
<evidence type="ECO:0000256" key="1">
    <source>
        <dbReference type="ARBA" id="ARBA00023015"/>
    </source>
</evidence>
<feature type="domain" description="HTH lacI-type" evidence="4">
    <location>
        <begin position="6"/>
        <end position="60"/>
    </location>
</feature>
<protein>
    <submittedName>
        <fullName evidence="5">LacI family transcriptional regulator</fullName>
    </submittedName>
</protein>
<proteinExistence type="predicted"/>
<keyword evidence="6" id="KW-1185">Reference proteome</keyword>
<dbReference type="RefSeq" id="WP_091235876.1">
    <property type="nucleotide sequence ID" value="NZ_FMKA01000025.1"/>
</dbReference>
<dbReference type="OrthoDB" id="9796186at2"/>
<name>A0A1D3TWV3_9FIRM</name>
<sequence>MAGKKTTIKEIAEKTGVSIGTVHRAIYGKEGVGEETRRRILAEVEKMNYKVDEVASSLKRKELRIAVVLPKASGEERFFFRGIWEGIKKASDNLEKYKVQFTYIESEYNLNEISLELKRLFDTELDEINGLITLSDDKESNEWISRFYHQGVTVVLLASYGKIENVFSSIKVNHQKAGELAAEFIQKMLGGRKGEIMLLTGNQGAYTNQNYGNAFINYLNKYEISNPLIKVDGFGRKEIEQQCRDLLKSENIVAIFCCNARNTYVLCEILDEYPKRDIIFLGTDVFSELKPYLDNGILTAVISQMNFEQGERAVNVLYQYLTTGSRDKKTEEMPVSIVMKSNYEYYMH</sequence>
<dbReference type="GO" id="GO:0000976">
    <property type="term" value="F:transcription cis-regulatory region binding"/>
    <property type="evidence" value="ECO:0007669"/>
    <property type="project" value="TreeGrafter"/>
</dbReference>
<organism evidence="5 6">
    <name type="scientific">Anaerobium acetethylicum</name>
    <dbReference type="NCBI Taxonomy" id="1619234"/>
    <lineage>
        <taxon>Bacteria</taxon>
        <taxon>Bacillati</taxon>
        <taxon>Bacillota</taxon>
        <taxon>Clostridia</taxon>
        <taxon>Lachnospirales</taxon>
        <taxon>Lachnospiraceae</taxon>
        <taxon>Anaerobium</taxon>
    </lineage>
</organism>
<dbReference type="EMBL" id="FMKA01000025">
    <property type="protein sequence ID" value="SCP98741.1"/>
    <property type="molecule type" value="Genomic_DNA"/>
</dbReference>
<dbReference type="Pfam" id="PF13407">
    <property type="entry name" value="Peripla_BP_4"/>
    <property type="match status" value="1"/>
</dbReference>
<dbReference type="Gene3D" id="3.40.50.2300">
    <property type="match status" value="2"/>
</dbReference>
<reference evidence="5 6" key="1">
    <citation type="submission" date="2016-09" db="EMBL/GenBank/DDBJ databases">
        <authorList>
            <person name="Capua I."/>
            <person name="De Benedictis P."/>
            <person name="Joannis T."/>
            <person name="Lombin L.H."/>
            <person name="Cattoli G."/>
        </authorList>
    </citation>
    <scope>NUCLEOTIDE SEQUENCE [LARGE SCALE GENOMIC DNA]</scope>
    <source>
        <strain evidence="5 6">GluBS11</strain>
    </source>
</reference>
<dbReference type="CDD" id="cd01392">
    <property type="entry name" value="HTH_LacI"/>
    <property type="match status" value="1"/>
</dbReference>
<dbReference type="STRING" id="1619234.SAMN05421730_102527"/>
<dbReference type="InterPro" id="IPR010982">
    <property type="entry name" value="Lambda_DNA-bd_dom_sf"/>
</dbReference>
<dbReference type="SMART" id="SM00354">
    <property type="entry name" value="HTH_LACI"/>
    <property type="match status" value="1"/>
</dbReference>
<evidence type="ECO:0000313" key="5">
    <source>
        <dbReference type="EMBL" id="SCP98741.1"/>
    </source>
</evidence>
<dbReference type="SUPFAM" id="SSF53822">
    <property type="entry name" value="Periplasmic binding protein-like I"/>
    <property type="match status" value="1"/>
</dbReference>
<dbReference type="InterPro" id="IPR025997">
    <property type="entry name" value="SBP_2_dom"/>
</dbReference>
<evidence type="ECO:0000256" key="3">
    <source>
        <dbReference type="ARBA" id="ARBA00023163"/>
    </source>
</evidence>
<evidence type="ECO:0000256" key="2">
    <source>
        <dbReference type="ARBA" id="ARBA00023125"/>
    </source>
</evidence>
<dbReference type="InterPro" id="IPR000843">
    <property type="entry name" value="HTH_LacI"/>
</dbReference>